<evidence type="ECO:0000313" key="1">
    <source>
        <dbReference type="EMBL" id="QJA96937.1"/>
    </source>
</evidence>
<gene>
    <name evidence="1" type="ORF">MM415B07073_0010</name>
</gene>
<accession>A0A6M3LNL7</accession>
<protein>
    <submittedName>
        <fullName evidence="1">Uncharacterized protein</fullName>
    </submittedName>
</protein>
<dbReference type="AlphaFoldDB" id="A0A6M3LNL7"/>
<proteinExistence type="predicted"/>
<reference evidence="1" key="1">
    <citation type="submission" date="2020-03" db="EMBL/GenBank/DDBJ databases">
        <title>The deep terrestrial virosphere.</title>
        <authorList>
            <person name="Holmfeldt K."/>
            <person name="Nilsson E."/>
            <person name="Simone D."/>
            <person name="Lopez-Fernandez M."/>
            <person name="Wu X."/>
            <person name="de Brujin I."/>
            <person name="Lundin D."/>
            <person name="Andersson A."/>
            <person name="Bertilsson S."/>
            <person name="Dopson M."/>
        </authorList>
    </citation>
    <scope>NUCLEOTIDE SEQUENCE</scope>
    <source>
        <strain evidence="1">MM415B07073</strain>
    </source>
</reference>
<dbReference type="EMBL" id="MT143447">
    <property type="protein sequence ID" value="QJA96937.1"/>
    <property type="molecule type" value="Genomic_DNA"/>
</dbReference>
<name>A0A6M3LNL7_9ZZZZ</name>
<organism evidence="1">
    <name type="scientific">viral metagenome</name>
    <dbReference type="NCBI Taxonomy" id="1070528"/>
    <lineage>
        <taxon>unclassified sequences</taxon>
        <taxon>metagenomes</taxon>
        <taxon>organismal metagenomes</taxon>
    </lineage>
</organism>
<sequence>MRVERRGGKGMTEIGKLENGEIDPCYHCKNSDSEVCQTCQDYDKAKS</sequence>